<proteinExistence type="predicted"/>
<reference evidence="3" key="1">
    <citation type="submission" date="2022-11" db="UniProtKB">
        <authorList>
            <consortium name="WormBaseParasite"/>
        </authorList>
    </citation>
    <scope>IDENTIFICATION</scope>
</reference>
<dbReference type="Proteomes" id="UP000887564">
    <property type="component" value="Unplaced"/>
</dbReference>
<dbReference type="WBParaSite" id="PEQ_0000497701-mRNA-1">
    <property type="protein sequence ID" value="PEQ_0000497701-mRNA-1"/>
    <property type="gene ID" value="PEQ_0000497701"/>
</dbReference>
<name>A0A914RJM0_PAREQ</name>
<dbReference type="AlphaFoldDB" id="A0A914RJM0"/>
<accession>A0A914RJM0</accession>
<feature type="signal peptide" evidence="1">
    <location>
        <begin position="1"/>
        <end position="16"/>
    </location>
</feature>
<sequence length="63" mass="7254">MISMLLLVSFMALAASDIADLPSQHVLRRFEFLPIKERRAPIEGFEDFDGIMRSLDGLQKPRY</sequence>
<keyword evidence="2" id="KW-1185">Reference proteome</keyword>
<protein>
    <submittedName>
        <fullName evidence="3">Uncharacterized protein</fullName>
    </submittedName>
</protein>
<organism evidence="2 3">
    <name type="scientific">Parascaris equorum</name>
    <name type="common">Equine roundworm</name>
    <dbReference type="NCBI Taxonomy" id="6256"/>
    <lineage>
        <taxon>Eukaryota</taxon>
        <taxon>Metazoa</taxon>
        <taxon>Ecdysozoa</taxon>
        <taxon>Nematoda</taxon>
        <taxon>Chromadorea</taxon>
        <taxon>Rhabditida</taxon>
        <taxon>Spirurina</taxon>
        <taxon>Ascaridomorpha</taxon>
        <taxon>Ascaridoidea</taxon>
        <taxon>Ascarididae</taxon>
        <taxon>Parascaris</taxon>
    </lineage>
</organism>
<evidence type="ECO:0000313" key="3">
    <source>
        <dbReference type="WBParaSite" id="PEQ_0000497701-mRNA-1"/>
    </source>
</evidence>
<evidence type="ECO:0000256" key="1">
    <source>
        <dbReference type="SAM" id="SignalP"/>
    </source>
</evidence>
<feature type="chain" id="PRO_5037184883" evidence="1">
    <location>
        <begin position="17"/>
        <end position="63"/>
    </location>
</feature>
<evidence type="ECO:0000313" key="2">
    <source>
        <dbReference type="Proteomes" id="UP000887564"/>
    </source>
</evidence>
<keyword evidence="1" id="KW-0732">Signal</keyword>